<proteinExistence type="predicted"/>
<keyword evidence="2" id="KW-1185">Reference proteome</keyword>
<gene>
    <name evidence="1" type="ORF">PIB30_110643</name>
</gene>
<name>A0ABU6Z0K8_9FABA</name>
<organism evidence="1 2">
    <name type="scientific">Stylosanthes scabra</name>
    <dbReference type="NCBI Taxonomy" id="79078"/>
    <lineage>
        <taxon>Eukaryota</taxon>
        <taxon>Viridiplantae</taxon>
        <taxon>Streptophyta</taxon>
        <taxon>Embryophyta</taxon>
        <taxon>Tracheophyta</taxon>
        <taxon>Spermatophyta</taxon>
        <taxon>Magnoliopsida</taxon>
        <taxon>eudicotyledons</taxon>
        <taxon>Gunneridae</taxon>
        <taxon>Pentapetalae</taxon>
        <taxon>rosids</taxon>
        <taxon>fabids</taxon>
        <taxon>Fabales</taxon>
        <taxon>Fabaceae</taxon>
        <taxon>Papilionoideae</taxon>
        <taxon>50 kb inversion clade</taxon>
        <taxon>dalbergioids sensu lato</taxon>
        <taxon>Dalbergieae</taxon>
        <taxon>Pterocarpus clade</taxon>
        <taxon>Stylosanthes</taxon>
    </lineage>
</organism>
<evidence type="ECO:0000313" key="2">
    <source>
        <dbReference type="Proteomes" id="UP001341840"/>
    </source>
</evidence>
<evidence type="ECO:0000313" key="1">
    <source>
        <dbReference type="EMBL" id="MED6215159.1"/>
    </source>
</evidence>
<accession>A0ABU6Z0K8</accession>
<sequence length="65" mass="7486">YVHGHVATTLNVTMTHLPTYRRTTSTHMHGRHSAIMQVRVAQTRLQAPKTYAYAWKSTHMRGKLP</sequence>
<feature type="non-terminal residue" evidence="1">
    <location>
        <position position="1"/>
    </location>
</feature>
<reference evidence="1 2" key="1">
    <citation type="journal article" date="2023" name="Plants (Basel)">
        <title>Bridging the Gap: Combining Genomics and Transcriptomics Approaches to Understand Stylosanthes scabra, an Orphan Legume from the Brazilian Caatinga.</title>
        <authorList>
            <person name="Ferreira-Neto J.R.C."/>
            <person name="da Silva M.D."/>
            <person name="Binneck E."/>
            <person name="de Melo N.F."/>
            <person name="da Silva R.H."/>
            <person name="de Melo A.L.T.M."/>
            <person name="Pandolfi V."/>
            <person name="Bustamante F.O."/>
            <person name="Brasileiro-Vidal A.C."/>
            <person name="Benko-Iseppon A.M."/>
        </authorList>
    </citation>
    <scope>NUCLEOTIDE SEQUENCE [LARGE SCALE GENOMIC DNA]</scope>
    <source>
        <tissue evidence="1">Leaves</tissue>
    </source>
</reference>
<dbReference type="EMBL" id="JASCZI010248054">
    <property type="protein sequence ID" value="MED6215159.1"/>
    <property type="molecule type" value="Genomic_DNA"/>
</dbReference>
<dbReference type="Proteomes" id="UP001341840">
    <property type="component" value="Unassembled WGS sequence"/>
</dbReference>
<protein>
    <submittedName>
        <fullName evidence="1">Uncharacterized protein</fullName>
    </submittedName>
</protein>
<comment type="caution">
    <text evidence="1">The sequence shown here is derived from an EMBL/GenBank/DDBJ whole genome shotgun (WGS) entry which is preliminary data.</text>
</comment>